<evidence type="ECO:0000256" key="1">
    <source>
        <dbReference type="ARBA" id="ARBA00001917"/>
    </source>
</evidence>
<evidence type="ECO:0000256" key="5">
    <source>
        <dbReference type="ARBA" id="ARBA00022643"/>
    </source>
</evidence>
<dbReference type="Gene3D" id="3.20.20.70">
    <property type="entry name" value="Aldolase class I"/>
    <property type="match status" value="1"/>
</dbReference>
<dbReference type="PANTHER" id="PTHR42747:SF3">
    <property type="entry name" value="NITRONATE MONOOXYGENASE-RELATED"/>
    <property type="match status" value="1"/>
</dbReference>
<keyword evidence="7 10" id="KW-0503">Monooxygenase</keyword>
<dbReference type="OrthoDB" id="7067080at2"/>
<organism evidence="10 11">
    <name type="scientific">Cardiobacterium valvarum</name>
    <dbReference type="NCBI Taxonomy" id="194702"/>
    <lineage>
        <taxon>Bacteria</taxon>
        <taxon>Pseudomonadati</taxon>
        <taxon>Pseudomonadota</taxon>
        <taxon>Gammaproteobacteria</taxon>
        <taxon>Cardiobacteriales</taxon>
        <taxon>Cardiobacteriaceae</taxon>
        <taxon>Cardiobacterium</taxon>
    </lineage>
</organism>
<evidence type="ECO:0000256" key="6">
    <source>
        <dbReference type="ARBA" id="ARBA00023002"/>
    </source>
</evidence>
<dbReference type="InterPro" id="IPR004136">
    <property type="entry name" value="NMO"/>
</dbReference>
<evidence type="ECO:0000256" key="8">
    <source>
        <dbReference type="ARBA" id="ARBA00031155"/>
    </source>
</evidence>
<proteinExistence type="inferred from homology"/>
<comment type="similarity">
    <text evidence="2">Belongs to the nitronate monooxygenase family. NMO class I subfamily.</text>
</comment>
<sequence length="338" mass="37720">MYLVPNALSQRLESQYPFWQAPLPFDLIDAEMSGKISAHGAHGIIRIAAHDNRDSLTARINAYRKHHSAPSFCFAHLLPQRPQGDNPDSFAAEILQRRLFTEPLTAQRGDHFLDLLDIAMTAKPRAIGFAQGLPDRETLALIREQNIFTFAIVGNLLEAISADDYGVDALILQGMEAGGERSYFSNDLPRVEQSALSLLQQVRKYSDKPLVLWGDFTDGADIVAAIISGAQAVMLDRPFLACAENGLDPETRERVIHASEYDSEISSQYTLRPLRCLRHGFSKENEELLRGDEALFAAAFDIKPEERPLPVALSAIEDPQNLTHYLNHQAQHIRQLIA</sequence>
<keyword evidence="11" id="KW-1185">Reference proteome</keyword>
<gene>
    <name evidence="10" type="ORF">NCTC13294_00293</name>
</gene>
<reference evidence="10 11" key="1">
    <citation type="submission" date="2018-06" db="EMBL/GenBank/DDBJ databases">
        <authorList>
            <consortium name="Pathogen Informatics"/>
            <person name="Doyle S."/>
        </authorList>
    </citation>
    <scope>NUCLEOTIDE SEQUENCE [LARGE SCALE GENOMIC DNA]</scope>
    <source>
        <strain evidence="10 11">NCTC13294</strain>
    </source>
</reference>
<keyword evidence="6 10" id="KW-0560">Oxidoreductase</keyword>
<dbReference type="RefSeq" id="WP_115610609.1">
    <property type="nucleotide sequence ID" value="NZ_JBHLZC010000001.1"/>
</dbReference>
<dbReference type="GO" id="GO:0018580">
    <property type="term" value="F:nitronate monooxygenase activity"/>
    <property type="evidence" value="ECO:0007669"/>
    <property type="project" value="InterPro"/>
</dbReference>
<keyword evidence="3" id="KW-0216">Detoxification</keyword>
<comment type="catalytic activity">
    <reaction evidence="9">
        <text>3 propionate 3-nitronate + 3 O2 + H2O = 3 3-oxopropanoate + 2 nitrate + nitrite + H2O2 + 3 H(+)</text>
        <dbReference type="Rhea" id="RHEA:57332"/>
        <dbReference type="ChEBI" id="CHEBI:15377"/>
        <dbReference type="ChEBI" id="CHEBI:15378"/>
        <dbReference type="ChEBI" id="CHEBI:15379"/>
        <dbReference type="ChEBI" id="CHEBI:16240"/>
        <dbReference type="ChEBI" id="CHEBI:16301"/>
        <dbReference type="ChEBI" id="CHEBI:17632"/>
        <dbReference type="ChEBI" id="CHEBI:33190"/>
        <dbReference type="ChEBI" id="CHEBI:136067"/>
    </reaction>
</comment>
<dbReference type="AlphaFoldDB" id="A0A381DYS1"/>
<name>A0A381DYS1_9GAMM</name>
<dbReference type="Proteomes" id="UP000254572">
    <property type="component" value="Unassembled WGS sequence"/>
</dbReference>
<dbReference type="PANTHER" id="PTHR42747">
    <property type="entry name" value="NITRONATE MONOOXYGENASE-RELATED"/>
    <property type="match status" value="1"/>
</dbReference>
<dbReference type="CDD" id="cd04730">
    <property type="entry name" value="NPD_like"/>
    <property type="match status" value="1"/>
</dbReference>
<dbReference type="InterPro" id="IPR013785">
    <property type="entry name" value="Aldolase_TIM"/>
</dbReference>
<evidence type="ECO:0000256" key="4">
    <source>
        <dbReference type="ARBA" id="ARBA00022630"/>
    </source>
</evidence>
<protein>
    <recommendedName>
        <fullName evidence="8">Propionate 3-nitronate monooxygenase</fullName>
    </recommendedName>
</protein>
<evidence type="ECO:0000313" key="11">
    <source>
        <dbReference type="Proteomes" id="UP000254572"/>
    </source>
</evidence>
<keyword evidence="5" id="KW-0288">FMN</keyword>
<evidence type="ECO:0000256" key="2">
    <source>
        <dbReference type="ARBA" id="ARBA00009881"/>
    </source>
</evidence>
<accession>A0A381DYS1</accession>
<dbReference type="SUPFAM" id="SSF51412">
    <property type="entry name" value="Inosine monophosphate dehydrogenase (IMPDH)"/>
    <property type="match status" value="1"/>
</dbReference>
<evidence type="ECO:0000256" key="3">
    <source>
        <dbReference type="ARBA" id="ARBA00022575"/>
    </source>
</evidence>
<evidence type="ECO:0000256" key="7">
    <source>
        <dbReference type="ARBA" id="ARBA00023033"/>
    </source>
</evidence>
<comment type="cofactor">
    <cofactor evidence="1">
        <name>FMN</name>
        <dbReference type="ChEBI" id="CHEBI:58210"/>
    </cofactor>
</comment>
<dbReference type="GO" id="GO:0009636">
    <property type="term" value="P:response to toxic substance"/>
    <property type="evidence" value="ECO:0007669"/>
    <property type="project" value="UniProtKB-KW"/>
</dbReference>
<dbReference type="EMBL" id="UFUW01000001">
    <property type="protein sequence ID" value="SUX18536.1"/>
    <property type="molecule type" value="Genomic_DNA"/>
</dbReference>
<keyword evidence="4" id="KW-0285">Flavoprotein</keyword>
<dbReference type="Pfam" id="PF03060">
    <property type="entry name" value="NMO"/>
    <property type="match status" value="1"/>
</dbReference>
<evidence type="ECO:0000313" key="10">
    <source>
        <dbReference type="EMBL" id="SUX18536.1"/>
    </source>
</evidence>
<evidence type="ECO:0000256" key="9">
    <source>
        <dbReference type="ARBA" id="ARBA00049401"/>
    </source>
</evidence>